<evidence type="ECO:0000256" key="3">
    <source>
        <dbReference type="ARBA" id="ARBA00023186"/>
    </source>
</evidence>
<feature type="domain" description="AAA+ ATPase" evidence="5">
    <location>
        <begin position="400"/>
        <end position="555"/>
    </location>
</feature>
<keyword evidence="4" id="KW-1133">Transmembrane helix</keyword>
<evidence type="ECO:0000256" key="4">
    <source>
        <dbReference type="SAM" id="Phobius"/>
    </source>
</evidence>
<feature type="domain" description="Clp ATPase C-terminal" evidence="6">
    <location>
        <begin position="554"/>
        <end position="638"/>
    </location>
</feature>
<keyword evidence="4" id="KW-0472">Membrane</keyword>
<keyword evidence="4" id="KW-0812">Transmembrane</keyword>
<dbReference type="Gene3D" id="1.10.8.60">
    <property type="match status" value="1"/>
</dbReference>
<dbReference type="InterPro" id="IPR003593">
    <property type="entry name" value="AAA+_ATPase"/>
</dbReference>
<comment type="caution">
    <text evidence="7">The sequence shown here is derived from an EMBL/GenBank/DDBJ whole genome shotgun (WGS) entry which is preliminary data.</text>
</comment>
<feature type="transmembrane region" description="Helical" evidence="4">
    <location>
        <begin position="53"/>
        <end position="77"/>
    </location>
</feature>
<feature type="transmembrane region" description="Helical" evidence="4">
    <location>
        <begin position="12"/>
        <end position="33"/>
    </location>
</feature>
<evidence type="ECO:0008006" key="9">
    <source>
        <dbReference type="Google" id="ProtNLM"/>
    </source>
</evidence>
<dbReference type="GO" id="GO:0005737">
    <property type="term" value="C:cytoplasm"/>
    <property type="evidence" value="ECO:0007669"/>
    <property type="project" value="TreeGrafter"/>
</dbReference>
<keyword evidence="1" id="KW-0547">Nucleotide-binding</keyword>
<organism evidence="7 8">
    <name type="scientific">Candidatus Kaiserbacteria bacterium RIFOXYD1_FULL_47_14</name>
    <dbReference type="NCBI Taxonomy" id="1798533"/>
    <lineage>
        <taxon>Bacteria</taxon>
        <taxon>Candidatus Kaiseribacteriota</taxon>
    </lineage>
</organism>
<reference evidence="7 8" key="1">
    <citation type="journal article" date="2016" name="Nat. Commun.">
        <title>Thousands of microbial genomes shed light on interconnected biogeochemical processes in an aquifer system.</title>
        <authorList>
            <person name="Anantharaman K."/>
            <person name="Brown C.T."/>
            <person name="Hug L.A."/>
            <person name="Sharon I."/>
            <person name="Castelle C.J."/>
            <person name="Probst A.J."/>
            <person name="Thomas B.C."/>
            <person name="Singh A."/>
            <person name="Wilkins M.J."/>
            <person name="Karaoz U."/>
            <person name="Brodie E.L."/>
            <person name="Williams K.H."/>
            <person name="Hubbard S.S."/>
            <person name="Banfield J.F."/>
        </authorList>
    </citation>
    <scope>NUCLEOTIDE SEQUENCE [LARGE SCALE GENOMIC DNA]</scope>
</reference>
<accession>A0A1F6G3N4</accession>
<evidence type="ECO:0000256" key="2">
    <source>
        <dbReference type="ARBA" id="ARBA00022840"/>
    </source>
</evidence>
<dbReference type="PANTHER" id="PTHR11638:SF175">
    <property type="entry name" value="ATP-DEPENDENT CLP PROTEASE, ATP-BINDING SUBUNIT CLPC"/>
    <property type="match status" value="1"/>
</dbReference>
<dbReference type="Pfam" id="PF07724">
    <property type="entry name" value="AAA_2"/>
    <property type="match status" value="1"/>
</dbReference>
<protein>
    <recommendedName>
        <fullName evidence="9">AAA+ ATPase domain-containing protein</fullName>
    </recommendedName>
</protein>
<dbReference type="Gene3D" id="3.40.50.300">
    <property type="entry name" value="P-loop containing nucleotide triphosphate hydrolases"/>
    <property type="match status" value="2"/>
</dbReference>
<dbReference type="GO" id="GO:0016887">
    <property type="term" value="F:ATP hydrolysis activity"/>
    <property type="evidence" value="ECO:0007669"/>
    <property type="project" value="InterPro"/>
</dbReference>
<evidence type="ECO:0000259" key="6">
    <source>
        <dbReference type="SMART" id="SM01086"/>
    </source>
</evidence>
<dbReference type="InterPro" id="IPR027417">
    <property type="entry name" value="P-loop_NTPase"/>
</dbReference>
<evidence type="ECO:0000313" key="8">
    <source>
        <dbReference type="Proteomes" id="UP000176867"/>
    </source>
</evidence>
<dbReference type="PANTHER" id="PTHR11638">
    <property type="entry name" value="ATP-DEPENDENT CLP PROTEASE"/>
    <property type="match status" value="1"/>
</dbReference>
<dbReference type="AlphaFoldDB" id="A0A1F6G3N4"/>
<dbReference type="SMART" id="SM01086">
    <property type="entry name" value="ClpB_D2-small"/>
    <property type="match status" value="1"/>
</dbReference>
<dbReference type="CDD" id="cd19499">
    <property type="entry name" value="RecA-like_ClpB_Hsp104-like"/>
    <property type="match status" value="1"/>
</dbReference>
<evidence type="ECO:0000256" key="1">
    <source>
        <dbReference type="ARBA" id="ARBA00022741"/>
    </source>
</evidence>
<proteinExistence type="predicted"/>
<keyword evidence="3" id="KW-0143">Chaperone</keyword>
<dbReference type="InterPro" id="IPR003959">
    <property type="entry name" value="ATPase_AAA_core"/>
</dbReference>
<dbReference type="SUPFAM" id="SSF52540">
    <property type="entry name" value="P-loop containing nucleoside triphosphate hydrolases"/>
    <property type="match status" value="2"/>
</dbReference>
<dbReference type="GO" id="GO:0034605">
    <property type="term" value="P:cellular response to heat"/>
    <property type="evidence" value="ECO:0007669"/>
    <property type="project" value="TreeGrafter"/>
</dbReference>
<name>A0A1F6G3N4_9BACT</name>
<dbReference type="InterPro" id="IPR050130">
    <property type="entry name" value="ClpA_ClpB"/>
</dbReference>
<dbReference type="InterPro" id="IPR019489">
    <property type="entry name" value="Clp_ATPase_C"/>
</dbReference>
<dbReference type="PRINTS" id="PR00300">
    <property type="entry name" value="CLPPROTEASEA"/>
</dbReference>
<dbReference type="InterPro" id="IPR001270">
    <property type="entry name" value="ClpA/B"/>
</dbReference>
<sequence length="638" mass="72648">MLSYLHSGFRSWWNVVRFIVYFFSIGILCKTLFSGWMRDSSDERKEWWERMVLGIIITVIGFFIRLMVIVCGLFVLVCSMPLLPILLIIPIRFSYEQLVKMGSIGKSWAYGGSLTLHRYGVSLYRGQDKKLYGREETIELMTRVLSREDQDNVLLVGTPGSGRKTLITQFAKNVYRGLVPPKLRNREVIEVNLIDTPLPLLEKMFTEAMKAGNIIMVFHDPEKYEGMLSRLAPLLSAQELQVIAITSIEGYHSVWKQQADIMRYFERIEVLPLGNDDTLLCLRDVAHDRYKKIRFEEGVLEEIVRRTNDLVQQIPQPEKSLDLLENLAANAKEITLQDVHRVLSQETGVPIGAIERDEKQILLQLEDVLRTEIIGQEEAVHDISSALRRARTGIASKEKPIGTFLFLGPTGSGKTHTGKMLAKHYFGSTSNMVRFDMSEFATGESAQAFIERLAVSIEEHPFGLLFFDELEKAHRVVWNILLQVLDEGRLSTQVGRTVSFKNNIIIATSNAGTTLIQKNPQITKGDLMSYIIQDRLFSPEFLNRFDDIVLFHPLSRQDSEAVTRLLLEELNARLMQERGVTVQITDILVHALVEVGYNEEYGARALRRTVQEKIENIVADMILKDQAPPGTALVIDHL</sequence>
<dbReference type="SMART" id="SM00382">
    <property type="entry name" value="AAA"/>
    <property type="match status" value="2"/>
</dbReference>
<gene>
    <name evidence="7" type="ORF">A2609_01415</name>
</gene>
<dbReference type="EMBL" id="MFMU01000021">
    <property type="protein sequence ID" value="OGG92739.1"/>
    <property type="molecule type" value="Genomic_DNA"/>
</dbReference>
<dbReference type="Pfam" id="PF10431">
    <property type="entry name" value="ClpB_D2-small"/>
    <property type="match status" value="1"/>
</dbReference>
<dbReference type="GO" id="GO:0005524">
    <property type="term" value="F:ATP binding"/>
    <property type="evidence" value="ECO:0007669"/>
    <property type="project" value="UniProtKB-KW"/>
</dbReference>
<evidence type="ECO:0000313" key="7">
    <source>
        <dbReference type="EMBL" id="OGG92739.1"/>
    </source>
</evidence>
<dbReference type="Proteomes" id="UP000176867">
    <property type="component" value="Unassembled WGS sequence"/>
</dbReference>
<keyword evidence="2" id="KW-0067">ATP-binding</keyword>
<feature type="domain" description="AAA+ ATPase" evidence="5">
    <location>
        <begin position="149"/>
        <end position="275"/>
    </location>
</feature>
<evidence type="ECO:0000259" key="5">
    <source>
        <dbReference type="SMART" id="SM00382"/>
    </source>
</evidence>
<dbReference type="STRING" id="1798533.A2609_01415"/>